<dbReference type="InterPro" id="IPR006258">
    <property type="entry name" value="Lipoamide_DH"/>
</dbReference>
<evidence type="ECO:0000256" key="5">
    <source>
        <dbReference type="ARBA" id="ARBA00022490"/>
    </source>
</evidence>
<keyword evidence="10" id="KW-1015">Disulfide bond</keyword>
<protein>
    <recommendedName>
        <fullName evidence="4 13">Dihydrolipoyl dehydrogenase</fullName>
        <ecNumber evidence="3 13">1.8.1.4</ecNumber>
    </recommendedName>
</protein>
<dbReference type="SUPFAM" id="SSF55424">
    <property type="entry name" value="FAD/NAD-linked reductases, dimerisation (C-terminal) domain"/>
    <property type="match status" value="1"/>
</dbReference>
<dbReference type="PANTHER" id="PTHR22912">
    <property type="entry name" value="DISULFIDE OXIDOREDUCTASE"/>
    <property type="match status" value="1"/>
</dbReference>
<dbReference type="InterPro" id="IPR050151">
    <property type="entry name" value="Class-I_Pyr_Nuc-Dis_Oxidored"/>
</dbReference>
<evidence type="ECO:0000256" key="13">
    <source>
        <dbReference type="RuleBase" id="RU003692"/>
    </source>
</evidence>
<dbReference type="PIRSF" id="PIRSF000350">
    <property type="entry name" value="Mercury_reductase_MerA"/>
    <property type="match status" value="1"/>
</dbReference>
<dbReference type="Proteomes" id="UP001224997">
    <property type="component" value="Unassembled WGS sequence"/>
</dbReference>
<keyword evidence="8 13" id="KW-0560">Oxidoreductase</keyword>
<keyword evidence="6 13" id="KW-0285">Flavoprotein</keyword>
<dbReference type="InterPro" id="IPR036188">
    <property type="entry name" value="FAD/NAD-bd_sf"/>
</dbReference>
<dbReference type="InterPro" id="IPR016156">
    <property type="entry name" value="FAD/NAD-linked_Rdtase_dimer_sf"/>
</dbReference>
<dbReference type="EC" id="1.8.1.4" evidence="3 13"/>
<evidence type="ECO:0000256" key="9">
    <source>
        <dbReference type="ARBA" id="ARBA00023027"/>
    </source>
</evidence>
<dbReference type="InterPro" id="IPR012999">
    <property type="entry name" value="Pyr_OxRdtase_I_AS"/>
</dbReference>
<sequence length="463" mass="49429">MAQNFDMVVIGAGPGGYVAAIRGAQLGLKVACIEREHLGGICLNWGCIPTKALLRSAEVFHLMHRAKDFGLKAEGIGYDLDKVVDRSRGVAKQLSGGIGHLFKKNKVTVIMGEARLAGKGKVSVKTDKGTEEVTAKAVVIATGARARELPGLEPDGKLVWNYKHALKPPHMPKRLLVIGSGAIGIEFASFFNTLGADTTVVEVMDRVLPVEDAEISAFARKAFVKQGMKILEKATVKKLDRKGANVTAHIETGGKTETMDFDTVISAVGIVGNVEGLGLEEAGIKVDRTHVVTDEYCRTGVEGVYAIGDVAGAPWLAHKASHEGVMVAELIAGGHPHPIKPNSIAGCTYCHPQVASVGLTEARAKEQGHQVKVGRFPFIGNGKAIALGEPEGMIKTVFDARTGELLGAHMVGAEVTELIQGYVIGRQLETTEQDLMETVFPHPTLSEMMHESVLDAYGRVIHM</sequence>
<gene>
    <name evidence="16" type="primary">lpdA</name>
    <name evidence="16" type="ORF">Q5Y72_08330</name>
</gene>
<dbReference type="NCBIfam" id="TIGR01350">
    <property type="entry name" value="lipoamide_DH"/>
    <property type="match status" value="1"/>
</dbReference>
<dbReference type="SUPFAM" id="SSF51905">
    <property type="entry name" value="FAD/NAD(P)-binding domain"/>
    <property type="match status" value="1"/>
</dbReference>
<dbReference type="PANTHER" id="PTHR22912:SF217">
    <property type="entry name" value="DIHYDROLIPOYL DEHYDROGENASE"/>
    <property type="match status" value="1"/>
</dbReference>
<evidence type="ECO:0000313" key="16">
    <source>
        <dbReference type="EMBL" id="MDP5307099.1"/>
    </source>
</evidence>
<dbReference type="Pfam" id="PF07992">
    <property type="entry name" value="Pyr_redox_2"/>
    <property type="match status" value="1"/>
</dbReference>
<dbReference type="InterPro" id="IPR001100">
    <property type="entry name" value="Pyr_nuc-diS_OxRdtase"/>
</dbReference>
<dbReference type="GO" id="GO:0004148">
    <property type="term" value="F:dihydrolipoyl dehydrogenase (NADH) activity"/>
    <property type="evidence" value="ECO:0007669"/>
    <property type="project" value="UniProtKB-EC"/>
</dbReference>
<organism evidence="16 17">
    <name type="scientific">Paracoccus spongiarum</name>
    <dbReference type="NCBI Taxonomy" id="3064387"/>
    <lineage>
        <taxon>Bacteria</taxon>
        <taxon>Pseudomonadati</taxon>
        <taxon>Pseudomonadota</taxon>
        <taxon>Alphaproteobacteria</taxon>
        <taxon>Rhodobacterales</taxon>
        <taxon>Paracoccaceae</taxon>
        <taxon>Paracoccus</taxon>
    </lineage>
</organism>
<evidence type="ECO:0000256" key="7">
    <source>
        <dbReference type="ARBA" id="ARBA00022827"/>
    </source>
</evidence>
<keyword evidence="11 13" id="KW-0676">Redox-active center</keyword>
<feature type="domain" description="Pyridine nucleotide-disulphide oxidoreductase dimerisation" evidence="14">
    <location>
        <begin position="344"/>
        <end position="452"/>
    </location>
</feature>
<evidence type="ECO:0000256" key="12">
    <source>
        <dbReference type="ARBA" id="ARBA00049187"/>
    </source>
</evidence>
<comment type="catalytic activity">
    <reaction evidence="12 13">
        <text>N(6)-[(R)-dihydrolipoyl]-L-lysyl-[protein] + NAD(+) = N(6)-[(R)-lipoyl]-L-lysyl-[protein] + NADH + H(+)</text>
        <dbReference type="Rhea" id="RHEA:15045"/>
        <dbReference type="Rhea" id="RHEA-COMP:10474"/>
        <dbReference type="Rhea" id="RHEA-COMP:10475"/>
        <dbReference type="ChEBI" id="CHEBI:15378"/>
        <dbReference type="ChEBI" id="CHEBI:57540"/>
        <dbReference type="ChEBI" id="CHEBI:57945"/>
        <dbReference type="ChEBI" id="CHEBI:83099"/>
        <dbReference type="ChEBI" id="CHEBI:83100"/>
        <dbReference type="EC" id="1.8.1.4"/>
    </reaction>
</comment>
<proteinExistence type="inferred from homology"/>
<dbReference type="InterPro" id="IPR023753">
    <property type="entry name" value="FAD/NAD-binding_dom"/>
</dbReference>
<feature type="domain" description="FAD/NAD(P)-binding" evidence="15">
    <location>
        <begin position="5"/>
        <end position="324"/>
    </location>
</feature>
<keyword evidence="7 13" id="KW-0274">FAD</keyword>
<name>A0ABT9JBP9_9RHOB</name>
<dbReference type="PRINTS" id="PR00411">
    <property type="entry name" value="PNDRDTASEI"/>
</dbReference>
<keyword evidence="17" id="KW-1185">Reference proteome</keyword>
<evidence type="ECO:0000256" key="11">
    <source>
        <dbReference type="ARBA" id="ARBA00023284"/>
    </source>
</evidence>
<dbReference type="PRINTS" id="PR00368">
    <property type="entry name" value="FADPNR"/>
</dbReference>
<reference evidence="16 17" key="1">
    <citation type="submission" date="2023-08" db="EMBL/GenBank/DDBJ databases">
        <authorList>
            <person name="Park J.-S."/>
        </authorList>
    </citation>
    <scope>NUCLEOTIDE SEQUENCE [LARGE SCALE GENOMIC DNA]</scope>
    <source>
        <strain evidence="16 17">2205BS29-5</strain>
    </source>
</reference>
<comment type="miscellaneous">
    <text evidence="13">The active site is a redox-active disulfide bond.</text>
</comment>
<dbReference type="RefSeq" id="WP_305962951.1">
    <property type="nucleotide sequence ID" value="NZ_JAVAMQ010000006.1"/>
</dbReference>
<dbReference type="Gene3D" id="3.30.390.30">
    <property type="match status" value="1"/>
</dbReference>
<dbReference type="Pfam" id="PF02852">
    <property type="entry name" value="Pyr_redox_dim"/>
    <property type="match status" value="1"/>
</dbReference>
<comment type="similarity">
    <text evidence="2 13">Belongs to the class-I pyridine nucleotide-disulfide oxidoreductase family.</text>
</comment>
<comment type="caution">
    <text evidence="16">The sequence shown here is derived from an EMBL/GenBank/DDBJ whole genome shotgun (WGS) entry which is preliminary data.</text>
</comment>
<evidence type="ECO:0000256" key="4">
    <source>
        <dbReference type="ARBA" id="ARBA00016961"/>
    </source>
</evidence>
<keyword evidence="9 13" id="KW-0520">NAD</keyword>
<evidence type="ECO:0000256" key="8">
    <source>
        <dbReference type="ARBA" id="ARBA00023002"/>
    </source>
</evidence>
<evidence type="ECO:0000259" key="14">
    <source>
        <dbReference type="Pfam" id="PF02852"/>
    </source>
</evidence>
<accession>A0ABT9JBP9</accession>
<keyword evidence="5" id="KW-0963">Cytoplasm</keyword>
<dbReference type="Gene3D" id="3.50.50.60">
    <property type="entry name" value="FAD/NAD(P)-binding domain"/>
    <property type="match status" value="2"/>
</dbReference>
<evidence type="ECO:0000256" key="3">
    <source>
        <dbReference type="ARBA" id="ARBA00012608"/>
    </source>
</evidence>
<evidence type="ECO:0000256" key="1">
    <source>
        <dbReference type="ARBA" id="ARBA00004496"/>
    </source>
</evidence>
<comment type="cofactor">
    <cofactor evidence="13">
        <name>FAD</name>
        <dbReference type="ChEBI" id="CHEBI:57692"/>
    </cofactor>
    <text evidence="13">Binds 1 FAD per subunit.</text>
</comment>
<evidence type="ECO:0000256" key="2">
    <source>
        <dbReference type="ARBA" id="ARBA00007532"/>
    </source>
</evidence>
<evidence type="ECO:0000313" key="17">
    <source>
        <dbReference type="Proteomes" id="UP001224997"/>
    </source>
</evidence>
<dbReference type="EMBL" id="JAVAMQ010000006">
    <property type="protein sequence ID" value="MDP5307099.1"/>
    <property type="molecule type" value="Genomic_DNA"/>
</dbReference>
<dbReference type="PROSITE" id="PS00076">
    <property type="entry name" value="PYRIDINE_REDOX_1"/>
    <property type="match status" value="1"/>
</dbReference>
<evidence type="ECO:0000256" key="6">
    <source>
        <dbReference type="ARBA" id="ARBA00022630"/>
    </source>
</evidence>
<dbReference type="InterPro" id="IPR004099">
    <property type="entry name" value="Pyr_nucl-diS_OxRdtase_dimer"/>
</dbReference>
<evidence type="ECO:0000259" key="15">
    <source>
        <dbReference type="Pfam" id="PF07992"/>
    </source>
</evidence>
<comment type="subcellular location">
    <subcellularLocation>
        <location evidence="1">Cytoplasm</location>
    </subcellularLocation>
</comment>
<evidence type="ECO:0000256" key="10">
    <source>
        <dbReference type="ARBA" id="ARBA00023157"/>
    </source>
</evidence>